<evidence type="ECO:0000313" key="2">
    <source>
        <dbReference type="EMBL" id="EPQ59519.1"/>
    </source>
</evidence>
<dbReference type="AlphaFoldDB" id="S7S1B5"/>
<reference evidence="2 3" key="1">
    <citation type="journal article" date="2012" name="Science">
        <title>The Paleozoic origin of enzymatic lignin decomposition reconstructed from 31 fungal genomes.</title>
        <authorList>
            <person name="Floudas D."/>
            <person name="Binder M."/>
            <person name="Riley R."/>
            <person name="Barry K."/>
            <person name="Blanchette R.A."/>
            <person name="Henrissat B."/>
            <person name="Martinez A.T."/>
            <person name="Otillar R."/>
            <person name="Spatafora J.W."/>
            <person name="Yadav J.S."/>
            <person name="Aerts A."/>
            <person name="Benoit I."/>
            <person name="Boyd A."/>
            <person name="Carlson A."/>
            <person name="Copeland A."/>
            <person name="Coutinho P.M."/>
            <person name="de Vries R.P."/>
            <person name="Ferreira P."/>
            <person name="Findley K."/>
            <person name="Foster B."/>
            <person name="Gaskell J."/>
            <person name="Glotzer D."/>
            <person name="Gorecki P."/>
            <person name="Heitman J."/>
            <person name="Hesse C."/>
            <person name="Hori C."/>
            <person name="Igarashi K."/>
            <person name="Jurgens J.A."/>
            <person name="Kallen N."/>
            <person name="Kersten P."/>
            <person name="Kohler A."/>
            <person name="Kuees U."/>
            <person name="Kumar T.K.A."/>
            <person name="Kuo A."/>
            <person name="LaButti K."/>
            <person name="Larrondo L.F."/>
            <person name="Lindquist E."/>
            <person name="Ling A."/>
            <person name="Lombard V."/>
            <person name="Lucas S."/>
            <person name="Lundell T."/>
            <person name="Martin R."/>
            <person name="McLaughlin D.J."/>
            <person name="Morgenstern I."/>
            <person name="Morin E."/>
            <person name="Murat C."/>
            <person name="Nagy L.G."/>
            <person name="Nolan M."/>
            <person name="Ohm R.A."/>
            <person name="Patyshakuliyeva A."/>
            <person name="Rokas A."/>
            <person name="Ruiz-Duenas F.J."/>
            <person name="Sabat G."/>
            <person name="Salamov A."/>
            <person name="Samejima M."/>
            <person name="Schmutz J."/>
            <person name="Slot J.C."/>
            <person name="St John F."/>
            <person name="Stenlid J."/>
            <person name="Sun H."/>
            <person name="Sun S."/>
            <person name="Syed K."/>
            <person name="Tsang A."/>
            <person name="Wiebenga A."/>
            <person name="Young D."/>
            <person name="Pisabarro A."/>
            <person name="Eastwood D.C."/>
            <person name="Martin F."/>
            <person name="Cullen D."/>
            <person name="Grigoriev I.V."/>
            <person name="Hibbett D.S."/>
        </authorList>
    </citation>
    <scope>NUCLEOTIDE SEQUENCE [LARGE SCALE GENOMIC DNA]</scope>
    <source>
        <strain evidence="2 3">ATCC 11539</strain>
    </source>
</reference>
<feature type="non-terminal residue" evidence="2">
    <location>
        <position position="177"/>
    </location>
</feature>
<feature type="compositionally biased region" description="Basic and acidic residues" evidence="1">
    <location>
        <begin position="111"/>
        <end position="121"/>
    </location>
</feature>
<evidence type="ECO:0000256" key="1">
    <source>
        <dbReference type="SAM" id="MobiDB-lite"/>
    </source>
</evidence>
<organism evidence="2 3">
    <name type="scientific">Gloeophyllum trabeum (strain ATCC 11539 / FP-39264 / Madison 617)</name>
    <name type="common">Brown rot fungus</name>
    <dbReference type="NCBI Taxonomy" id="670483"/>
    <lineage>
        <taxon>Eukaryota</taxon>
        <taxon>Fungi</taxon>
        <taxon>Dikarya</taxon>
        <taxon>Basidiomycota</taxon>
        <taxon>Agaricomycotina</taxon>
        <taxon>Agaricomycetes</taxon>
        <taxon>Gloeophyllales</taxon>
        <taxon>Gloeophyllaceae</taxon>
        <taxon>Gloeophyllum</taxon>
    </lineage>
</organism>
<dbReference type="Proteomes" id="UP000030669">
    <property type="component" value="Unassembled WGS sequence"/>
</dbReference>
<protein>
    <submittedName>
        <fullName evidence="2">Uncharacterized protein</fullName>
    </submittedName>
</protein>
<sequence>MPTVASGATVYQNKSGPSRLRTAFSCSTISSHVTAASTSSSSSSSSDLDPPYPPTPSYSSECLPDARSLYPSTPSSGSRPSLEFGDMPVFDVSPLRPKRKEVYGRTSGECTRSDDSVDDRPPVYAQESPRSMRRPLPLPPQSPTRPRRPSVVRPLPMPAVDPPPYTSIQPLVHDRYR</sequence>
<feature type="compositionally biased region" description="Pro residues" evidence="1">
    <location>
        <begin position="155"/>
        <end position="165"/>
    </location>
</feature>
<gene>
    <name evidence="2" type="ORF">GLOTRDRAFT_109736</name>
</gene>
<dbReference type="HOGENOM" id="CLU_1521367_0_0_1"/>
<feature type="region of interest" description="Disordered" evidence="1">
    <location>
        <begin position="35"/>
        <end position="177"/>
    </location>
</feature>
<accession>S7S1B5</accession>
<dbReference type="GeneID" id="19299086"/>
<proteinExistence type="predicted"/>
<dbReference type="KEGG" id="gtr:GLOTRDRAFT_109736"/>
<name>S7S1B5_GLOTA</name>
<keyword evidence="3" id="KW-1185">Reference proteome</keyword>
<dbReference type="RefSeq" id="XP_007862484.1">
    <property type="nucleotide sequence ID" value="XM_007864293.1"/>
</dbReference>
<evidence type="ECO:0000313" key="3">
    <source>
        <dbReference type="Proteomes" id="UP000030669"/>
    </source>
</evidence>
<feature type="compositionally biased region" description="Low complexity" evidence="1">
    <location>
        <begin position="35"/>
        <end position="49"/>
    </location>
</feature>
<dbReference type="EMBL" id="KB469297">
    <property type="protein sequence ID" value="EPQ59519.1"/>
    <property type="molecule type" value="Genomic_DNA"/>
</dbReference>
<feature type="compositionally biased region" description="Polar residues" evidence="1">
    <location>
        <begin position="70"/>
        <end position="79"/>
    </location>
</feature>